<organism evidence="2 3">
    <name type="scientific">Hibiscus sabdariffa</name>
    <name type="common">roselle</name>
    <dbReference type="NCBI Taxonomy" id="183260"/>
    <lineage>
        <taxon>Eukaryota</taxon>
        <taxon>Viridiplantae</taxon>
        <taxon>Streptophyta</taxon>
        <taxon>Embryophyta</taxon>
        <taxon>Tracheophyta</taxon>
        <taxon>Spermatophyta</taxon>
        <taxon>Magnoliopsida</taxon>
        <taxon>eudicotyledons</taxon>
        <taxon>Gunneridae</taxon>
        <taxon>Pentapetalae</taxon>
        <taxon>rosids</taxon>
        <taxon>malvids</taxon>
        <taxon>Malvales</taxon>
        <taxon>Malvaceae</taxon>
        <taxon>Malvoideae</taxon>
        <taxon>Hibiscus</taxon>
    </lineage>
</organism>
<gene>
    <name evidence="2" type="ORF">V6N12_058591</name>
</gene>
<evidence type="ECO:0000313" key="3">
    <source>
        <dbReference type="Proteomes" id="UP001472677"/>
    </source>
</evidence>
<dbReference type="Proteomes" id="UP001472677">
    <property type="component" value="Unassembled WGS sequence"/>
</dbReference>
<proteinExistence type="predicted"/>
<evidence type="ECO:0000256" key="1">
    <source>
        <dbReference type="SAM" id="MobiDB-lite"/>
    </source>
</evidence>
<reference evidence="2 3" key="1">
    <citation type="journal article" date="2024" name="G3 (Bethesda)">
        <title>Genome assembly of Hibiscus sabdariffa L. provides insights into metabolisms of medicinal natural products.</title>
        <authorList>
            <person name="Kim T."/>
        </authorList>
    </citation>
    <scope>NUCLEOTIDE SEQUENCE [LARGE SCALE GENOMIC DNA]</scope>
    <source>
        <strain evidence="2">TK-2024</strain>
        <tissue evidence="2">Old leaves</tissue>
    </source>
</reference>
<feature type="compositionally biased region" description="Polar residues" evidence="1">
    <location>
        <begin position="36"/>
        <end position="50"/>
    </location>
</feature>
<dbReference type="EMBL" id="JBBPBM010000010">
    <property type="protein sequence ID" value="KAK8565015.1"/>
    <property type="molecule type" value="Genomic_DNA"/>
</dbReference>
<name>A0ABR2ESP7_9ROSI</name>
<feature type="compositionally biased region" description="Polar residues" evidence="1">
    <location>
        <begin position="166"/>
        <end position="182"/>
    </location>
</feature>
<evidence type="ECO:0000313" key="2">
    <source>
        <dbReference type="EMBL" id="KAK8565015.1"/>
    </source>
</evidence>
<feature type="region of interest" description="Disordered" evidence="1">
    <location>
        <begin position="118"/>
        <end position="218"/>
    </location>
</feature>
<sequence length="218" mass="23613">MRKMDLTDAVPLQMAIPTPPASHQSPAETPAPSPADAQNDTPAANPTDSPAHTPEAHTSFASTPTTPPSPPAADTPTPAPTKEATQSIQLLQHHNQLQRVEARQLQLIEETKLARRNPSTYPWKTSSTGRPPHEHLPEVSVDIPESSRTRKRKTPAARIIREDTPADTTTDLEATSDPTAQPTPARRRRLNVILSDNSDYDGSNYGSVDPASSRSMAF</sequence>
<protein>
    <submittedName>
        <fullName evidence="2">Uncharacterized protein</fullName>
    </submittedName>
</protein>
<feature type="compositionally biased region" description="Polar residues" evidence="1">
    <location>
        <begin position="194"/>
        <end position="218"/>
    </location>
</feature>
<keyword evidence="3" id="KW-1185">Reference proteome</keyword>
<feature type="compositionally biased region" description="Polar residues" evidence="1">
    <location>
        <begin position="118"/>
        <end position="129"/>
    </location>
</feature>
<comment type="caution">
    <text evidence="2">The sequence shown here is derived from an EMBL/GenBank/DDBJ whole genome shotgun (WGS) entry which is preliminary data.</text>
</comment>
<feature type="compositionally biased region" description="Pro residues" evidence="1">
    <location>
        <begin position="65"/>
        <end position="79"/>
    </location>
</feature>
<accession>A0ABR2ESP7</accession>
<feature type="region of interest" description="Disordered" evidence="1">
    <location>
        <begin position="1"/>
        <end position="94"/>
    </location>
</feature>